<evidence type="ECO:0000313" key="4">
    <source>
        <dbReference type="Proteomes" id="UP001345963"/>
    </source>
</evidence>
<proteinExistence type="predicted"/>
<gene>
    <name evidence="3" type="ORF">ATANTOWER_002675</name>
</gene>
<dbReference type="Proteomes" id="UP001345963">
    <property type="component" value="Unassembled WGS sequence"/>
</dbReference>
<accession>A0ABU7CHB2</accession>
<feature type="signal peptide" evidence="2">
    <location>
        <begin position="1"/>
        <end position="21"/>
    </location>
</feature>
<protein>
    <submittedName>
        <fullName evidence="3">Uncharacterized protein</fullName>
    </submittedName>
</protein>
<keyword evidence="4" id="KW-1185">Reference proteome</keyword>
<comment type="caution">
    <text evidence="3">The sequence shown here is derived from an EMBL/GenBank/DDBJ whole genome shotgun (WGS) entry which is preliminary data.</text>
</comment>
<dbReference type="EMBL" id="JAHUTI010089786">
    <property type="protein sequence ID" value="MED6261240.1"/>
    <property type="molecule type" value="Genomic_DNA"/>
</dbReference>
<evidence type="ECO:0000256" key="2">
    <source>
        <dbReference type="SAM" id="SignalP"/>
    </source>
</evidence>
<reference evidence="3 4" key="1">
    <citation type="submission" date="2021-07" db="EMBL/GenBank/DDBJ databases">
        <authorList>
            <person name="Palmer J.M."/>
        </authorList>
    </citation>
    <scope>NUCLEOTIDE SEQUENCE [LARGE SCALE GENOMIC DNA]</scope>
    <source>
        <strain evidence="3 4">AT_MEX2019</strain>
        <tissue evidence="3">Muscle</tissue>
    </source>
</reference>
<keyword evidence="1" id="KW-0812">Transmembrane</keyword>
<evidence type="ECO:0000256" key="1">
    <source>
        <dbReference type="SAM" id="Phobius"/>
    </source>
</evidence>
<sequence length="407" mass="45924">MASLSGVTFLILAVSSALVRAAESDPKCSYRVETIQFGLQMKMTDFTPGNYTIKVAEKEGPFERRSTVSFSNEKSIHEIKPLKPCTEYELNVTLIPTSGTEIPCKKTEYKTTTTGMSEQDIKEASCPSGYFCYQSGWNISSLPSKHNNVSAAEFINGSYRFKPAYEDICSDFVLEFRDKNCQNISFTSSKYVPVDFIDPNDINQTKPTELPAKIETKLPSNCKNLSVEYKCSGKDNNSVEPSDMKPFTDYSCTGHIKNNNVFINKMTPPVQFNINCDFKIINLKARSTNTSIELNWKTTSDKCQGVLHNLTKLSYSCSCQDKKAKGRMMNLLDGGSCNISQLKPYKDYICGVRPIYVDRHDFKGETVEKKTQPGNNYKLRFGLLIFYIIIIAVAHCVAFFIRRTSRM</sequence>
<keyword evidence="1" id="KW-1133">Transmembrane helix</keyword>
<feature type="chain" id="PRO_5047181035" evidence="2">
    <location>
        <begin position="22"/>
        <end position="407"/>
    </location>
</feature>
<feature type="transmembrane region" description="Helical" evidence="1">
    <location>
        <begin position="381"/>
        <end position="401"/>
    </location>
</feature>
<keyword evidence="2" id="KW-0732">Signal</keyword>
<organism evidence="3 4">
    <name type="scientific">Ataeniobius toweri</name>
    <dbReference type="NCBI Taxonomy" id="208326"/>
    <lineage>
        <taxon>Eukaryota</taxon>
        <taxon>Metazoa</taxon>
        <taxon>Chordata</taxon>
        <taxon>Craniata</taxon>
        <taxon>Vertebrata</taxon>
        <taxon>Euteleostomi</taxon>
        <taxon>Actinopterygii</taxon>
        <taxon>Neopterygii</taxon>
        <taxon>Teleostei</taxon>
        <taxon>Neoteleostei</taxon>
        <taxon>Acanthomorphata</taxon>
        <taxon>Ovalentaria</taxon>
        <taxon>Atherinomorphae</taxon>
        <taxon>Cyprinodontiformes</taxon>
        <taxon>Goodeidae</taxon>
        <taxon>Ataeniobius</taxon>
    </lineage>
</organism>
<evidence type="ECO:0000313" key="3">
    <source>
        <dbReference type="EMBL" id="MED6261240.1"/>
    </source>
</evidence>
<name>A0ABU7CHB2_9TELE</name>
<keyword evidence="1" id="KW-0472">Membrane</keyword>